<reference evidence="1" key="2">
    <citation type="submission" date="2022-06" db="UniProtKB">
        <authorList>
            <consortium name="EnsemblMetazoa"/>
        </authorList>
    </citation>
    <scope>IDENTIFICATION</scope>
</reference>
<accession>A0A8R1Y4L5</accession>
<dbReference type="EnsemblMetazoa" id="OVOC6524.1">
    <property type="protein sequence ID" value="OVOC6524.1"/>
    <property type="gene ID" value="WBGene00243333"/>
</dbReference>
<organism evidence="1 2">
    <name type="scientific">Onchocerca volvulus</name>
    <dbReference type="NCBI Taxonomy" id="6282"/>
    <lineage>
        <taxon>Eukaryota</taxon>
        <taxon>Metazoa</taxon>
        <taxon>Ecdysozoa</taxon>
        <taxon>Nematoda</taxon>
        <taxon>Chromadorea</taxon>
        <taxon>Rhabditida</taxon>
        <taxon>Spirurina</taxon>
        <taxon>Spiruromorpha</taxon>
        <taxon>Filarioidea</taxon>
        <taxon>Onchocercidae</taxon>
        <taxon>Onchocerca</taxon>
    </lineage>
</organism>
<evidence type="ECO:0000313" key="2">
    <source>
        <dbReference type="Proteomes" id="UP000024404"/>
    </source>
</evidence>
<dbReference type="AlphaFoldDB" id="A0A8R1Y4L5"/>
<reference evidence="2" key="1">
    <citation type="submission" date="2013-10" db="EMBL/GenBank/DDBJ databases">
        <title>Genome sequencing of Onchocerca volvulus.</title>
        <authorList>
            <person name="Cotton J."/>
            <person name="Tsai J."/>
            <person name="Stanley E."/>
            <person name="Tracey A."/>
            <person name="Holroyd N."/>
            <person name="Lustigman S."/>
            <person name="Berriman M."/>
        </authorList>
    </citation>
    <scope>NUCLEOTIDE SEQUENCE</scope>
</reference>
<proteinExistence type="predicted"/>
<evidence type="ECO:0000313" key="1">
    <source>
        <dbReference type="EnsemblMetazoa" id="OVOC6524.1"/>
    </source>
</evidence>
<protein>
    <submittedName>
        <fullName evidence="1">Uncharacterized protein</fullName>
    </submittedName>
</protein>
<dbReference type="EMBL" id="CMVM020000177">
    <property type="status" value="NOT_ANNOTATED_CDS"/>
    <property type="molecule type" value="Genomic_DNA"/>
</dbReference>
<keyword evidence="2" id="KW-1185">Reference proteome</keyword>
<sequence>MNGMYKCFIFDWVQIEFFTKPTLYFTKLHWSPYNTFLFGSEKLLNKIAALKCSDSWLSERFGVNLSSTLFRLSFVINHVYQ</sequence>
<name>A0A8R1Y4L5_ONCVO</name>
<dbReference type="Proteomes" id="UP000024404">
    <property type="component" value="Unassembled WGS sequence"/>
</dbReference>